<keyword evidence="1" id="KW-0472">Membrane</keyword>
<keyword evidence="1" id="KW-1133">Transmembrane helix</keyword>
<dbReference type="AlphaFoldDB" id="A0A8B0SSN0"/>
<evidence type="ECO:0000256" key="1">
    <source>
        <dbReference type="SAM" id="Phobius"/>
    </source>
</evidence>
<sequence length="40" mass="4799">MPELNTFFISVRLMLWNIIIYIFHQICPSPSLIKSFTRPM</sequence>
<protein>
    <submittedName>
        <fullName evidence="2">Uncharacterized protein</fullName>
    </submittedName>
</protein>
<dbReference type="EMBL" id="MN956836">
    <property type="protein sequence ID" value="QTX14001.1"/>
    <property type="molecule type" value="Genomic_DNA"/>
</dbReference>
<geneLocation type="plasmid" evidence="2">
    <name>p17-15-vir-like</name>
</geneLocation>
<reference evidence="2" key="1">
    <citation type="submission" date="2020-01" db="EMBL/GenBank/DDBJ databases">
        <authorList>
            <person name="Qin S."/>
        </authorList>
    </citation>
    <scope>NUCLEOTIDE SEQUENCE</scope>
    <source>
        <strain evidence="2">CVir17-16-YZ6g</strain>
        <plasmid evidence="2">p17-15-vir-like</plasmid>
    </source>
</reference>
<proteinExistence type="predicted"/>
<feature type="transmembrane region" description="Helical" evidence="1">
    <location>
        <begin position="6"/>
        <end position="24"/>
    </location>
</feature>
<organism evidence="2">
    <name type="scientific">Klebsiella pneumoniae</name>
    <dbReference type="NCBI Taxonomy" id="573"/>
    <lineage>
        <taxon>Bacteria</taxon>
        <taxon>Pseudomonadati</taxon>
        <taxon>Pseudomonadota</taxon>
        <taxon>Gammaproteobacteria</taxon>
        <taxon>Enterobacterales</taxon>
        <taxon>Enterobacteriaceae</taxon>
        <taxon>Klebsiella/Raoultella group</taxon>
        <taxon>Klebsiella</taxon>
        <taxon>Klebsiella pneumoniae complex</taxon>
    </lineage>
</organism>
<evidence type="ECO:0000313" key="2">
    <source>
        <dbReference type="EMBL" id="QTX14001.1"/>
    </source>
</evidence>
<keyword evidence="2" id="KW-0614">Plasmid</keyword>
<keyword evidence="1" id="KW-0812">Transmembrane</keyword>
<accession>A0A8B0SSN0</accession>
<name>A0A8B0SSN0_KLEPN</name>